<evidence type="ECO:0000256" key="3">
    <source>
        <dbReference type="ARBA" id="ARBA00022540"/>
    </source>
</evidence>
<evidence type="ECO:0000313" key="10">
    <source>
        <dbReference type="EMBL" id="OGG02654.1"/>
    </source>
</evidence>
<dbReference type="InterPro" id="IPR036925">
    <property type="entry name" value="TIF_IF2_dom3_sf"/>
</dbReference>
<dbReference type="InterPro" id="IPR053905">
    <property type="entry name" value="EF-G-like_DII"/>
</dbReference>
<dbReference type="PROSITE" id="PS51722">
    <property type="entry name" value="G_TR_2"/>
    <property type="match status" value="1"/>
</dbReference>
<protein>
    <recommendedName>
        <fullName evidence="2 7">Translation initiation factor IF-2</fullName>
    </recommendedName>
</protein>
<dbReference type="NCBIfam" id="TIGR00231">
    <property type="entry name" value="small_GTP"/>
    <property type="match status" value="1"/>
</dbReference>
<dbReference type="PANTHER" id="PTHR43381:SF4">
    <property type="entry name" value="EUKARYOTIC TRANSLATION INITIATION FACTOR 5B"/>
    <property type="match status" value="1"/>
</dbReference>
<dbReference type="PRINTS" id="PR00315">
    <property type="entry name" value="ELONGATNFCT"/>
</dbReference>
<gene>
    <name evidence="10" type="ORF">A2W14_01240</name>
</gene>
<dbReference type="InterPro" id="IPR023115">
    <property type="entry name" value="TIF_IF2_dom3"/>
</dbReference>
<dbReference type="AlphaFoldDB" id="A0A1F5YRE4"/>
<dbReference type="GO" id="GO:0003743">
    <property type="term" value="F:translation initiation factor activity"/>
    <property type="evidence" value="ECO:0007669"/>
    <property type="project" value="UniProtKB-UniRule"/>
</dbReference>
<dbReference type="NCBIfam" id="TIGR00487">
    <property type="entry name" value="IF-2"/>
    <property type="match status" value="1"/>
</dbReference>
<evidence type="ECO:0000313" key="11">
    <source>
        <dbReference type="Proteomes" id="UP000176665"/>
    </source>
</evidence>
<dbReference type="InterPro" id="IPR000795">
    <property type="entry name" value="T_Tr_GTP-bd_dom"/>
</dbReference>
<organism evidence="10 11">
    <name type="scientific">Candidatus Gottesmanbacteria bacterium RBG_16_37_8</name>
    <dbReference type="NCBI Taxonomy" id="1798371"/>
    <lineage>
        <taxon>Bacteria</taxon>
        <taxon>Candidatus Gottesmaniibacteriota</taxon>
    </lineage>
</organism>
<proteinExistence type="inferred from homology"/>
<dbReference type="SUPFAM" id="SSF52156">
    <property type="entry name" value="Initiation factor IF2/eIF5b, domain 3"/>
    <property type="match status" value="1"/>
</dbReference>
<dbReference type="STRING" id="1798371.A2W14_01240"/>
<evidence type="ECO:0000256" key="6">
    <source>
        <dbReference type="ARBA" id="ARBA00023134"/>
    </source>
</evidence>
<dbReference type="CDD" id="cd01887">
    <property type="entry name" value="IF2_eIF5B"/>
    <property type="match status" value="1"/>
</dbReference>
<evidence type="ECO:0000256" key="1">
    <source>
        <dbReference type="ARBA" id="ARBA00007733"/>
    </source>
</evidence>
<accession>A0A1F5YRE4</accession>
<dbReference type="Gene3D" id="2.40.30.10">
    <property type="entry name" value="Translation factors"/>
    <property type="match status" value="2"/>
</dbReference>
<dbReference type="Pfam" id="PF11987">
    <property type="entry name" value="IF-2"/>
    <property type="match status" value="1"/>
</dbReference>
<keyword evidence="3 8" id="KW-0396">Initiation factor</keyword>
<reference evidence="10 11" key="1">
    <citation type="journal article" date="2016" name="Nat. Commun.">
        <title>Thousands of microbial genomes shed light on interconnected biogeochemical processes in an aquifer system.</title>
        <authorList>
            <person name="Anantharaman K."/>
            <person name="Brown C.T."/>
            <person name="Hug L.A."/>
            <person name="Sharon I."/>
            <person name="Castelle C.J."/>
            <person name="Probst A.J."/>
            <person name="Thomas B.C."/>
            <person name="Singh A."/>
            <person name="Wilkins M.J."/>
            <person name="Karaoz U."/>
            <person name="Brodie E.L."/>
            <person name="Williams K.H."/>
            <person name="Hubbard S.S."/>
            <person name="Banfield J.F."/>
        </authorList>
    </citation>
    <scope>NUCLEOTIDE SEQUENCE [LARGE SCALE GENOMIC DNA]</scope>
</reference>
<dbReference type="InterPro" id="IPR005225">
    <property type="entry name" value="Small_GTP-bd"/>
</dbReference>
<dbReference type="GO" id="GO:0003924">
    <property type="term" value="F:GTPase activity"/>
    <property type="evidence" value="ECO:0007669"/>
    <property type="project" value="InterPro"/>
</dbReference>
<dbReference type="EMBL" id="MFJA01000059">
    <property type="protein sequence ID" value="OGG02654.1"/>
    <property type="molecule type" value="Genomic_DNA"/>
</dbReference>
<sequence length="498" mass="54450">MAKTTAKKQPDITLRPPIVTILGHVDHGKTSILDYFRKTNLASKEHGGITQHTGAYQVDLPQSIKKKHPKYAAKITFIDTPGHQAFAKMRSRGANVADIAILVVAANDGIKPQTIESIDHIKNAKITSLVCLNKIDLPNINLEVVKKQLNKAGIKLEEYGGDIPLVKVSAKTGEGMDNLLETIVFLADLYQIKSDIDSPFQGVVIESSLSKFKGITATIVVLSGKLVIGDVVTYENQDFKIRALNDWQGNPLYEVNPGDPAEILGWKNLPEVGSRLYKKEEIELTQKQYPDIEKIKEKPLSTAIESNQTDEKSIKLIIKADTQGTLEAIINGLNIDVEIILKGVGPINESDILLAKTAKALVVGFNHTPSSQVLKLAQSEKVLIKTYNIIYELFDEIVEVCDAIKKGNLVTILGEAKVAALFDIKGETIIGAKVVNGRIAKGDQIKIKRNNEDIGKNRIKSLKHLKEDITKAEKGEEIGIGLAQKAEILTGDSIISIG</sequence>
<comment type="function">
    <text evidence="8">One of the essential components for the initiation of protein synthesis. Protects formylmethionyl-tRNA from spontaneous hydrolysis and promotes its binding to the 30S ribosomal subunits. Also involved in the hydrolysis of GTP during the formation of the 70S ribosomal complex.</text>
</comment>
<dbReference type="Pfam" id="PF00009">
    <property type="entry name" value="GTP_EFTU"/>
    <property type="match status" value="1"/>
</dbReference>
<evidence type="ECO:0000256" key="7">
    <source>
        <dbReference type="NCBIfam" id="TIGR00487"/>
    </source>
</evidence>
<dbReference type="Gene3D" id="3.40.50.10050">
    <property type="entry name" value="Translation initiation factor IF- 2, domain 3"/>
    <property type="match status" value="1"/>
</dbReference>
<dbReference type="PANTHER" id="PTHR43381">
    <property type="entry name" value="TRANSLATION INITIATION FACTOR IF-2-RELATED"/>
    <property type="match status" value="1"/>
</dbReference>
<evidence type="ECO:0000256" key="4">
    <source>
        <dbReference type="ARBA" id="ARBA00022741"/>
    </source>
</evidence>
<dbReference type="GO" id="GO:0005737">
    <property type="term" value="C:cytoplasm"/>
    <property type="evidence" value="ECO:0007669"/>
    <property type="project" value="UniProtKB-UniRule"/>
</dbReference>
<dbReference type="InterPro" id="IPR027417">
    <property type="entry name" value="P-loop_NTPase"/>
</dbReference>
<dbReference type="FunFam" id="3.40.50.300:FF:000019">
    <property type="entry name" value="Translation initiation factor IF-2"/>
    <property type="match status" value="1"/>
</dbReference>
<comment type="caution">
    <text evidence="10">The sequence shown here is derived from an EMBL/GenBank/DDBJ whole genome shotgun (WGS) entry which is preliminary data.</text>
</comment>
<keyword evidence="5 8" id="KW-0648">Protein biosynthesis</keyword>
<keyword evidence="6" id="KW-0342">GTP-binding</keyword>
<dbReference type="InterPro" id="IPR015760">
    <property type="entry name" value="TIF_IF2"/>
</dbReference>
<dbReference type="FunFam" id="3.40.50.10050:FF:000001">
    <property type="entry name" value="Translation initiation factor IF-2"/>
    <property type="match status" value="1"/>
</dbReference>
<dbReference type="GO" id="GO:0005525">
    <property type="term" value="F:GTP binding"/>
    <property type="evidence" value="ECO:0007669"/>
    <property type="project" value="UniProtKB-KW"/>
</dbReference>
<evidence type="ECO:0000256" key="8">
    <source>
        <dbReference type="RuleBase" id="RU000644"/>
    </source>
</evidence>
<name>A0A1F5YRE4_9BACT</name>
<keyword evidence="4" id="KW-0547">Nucleotide-binding</keyword>
<evidence type="ECO:0000256" key="2">
    <source>
        <dbReference type="ARBA" id="ARBA00020675"/>
    </source>
</evidence>
<dbReference type="Pfam" id="PF22042">
    <property type="entry name" value="EF-G_D2"/>
    <property type="match status" value="1"/>
</dbReference>
<dbReference type="SUPFAM" id="SSF50447">
    <property type="entry name" value="Translation proteins"/>
    <property type="match status" value="2"/>
</dbReference>
<feature type="domain" description="Tr-type G" evidence="9">
    <location>
        <begin position="14"/>
        <end position="191"/>
    </location>
</feature>
<dbReference type="Proteomes" id="UP000176665">
    <property type="component" value="Unassembled WGS sequence"/>
</dbReference>
<dbReference type="InterPro" id="IPR000178">
    <property type="entry name" value="TF_IF2_bacterial-like"/>
</dbReference>
<comment type="similarity">
    <text evidence="1 8">Belongs to the TRAFAC class translation factor GTPase superfamily. Classic translation factor GTPase family. IF-2 subfamily.</text>
</comment>
<dbReference type="SUPFAM" id="SSF52540">
    <property type="entry name" value="P-loop containing nucleoside triphosphate hydrolases"/>
    <property type="match status" value="1"/>
</dbReference>
<dbReference type="Gene3D" id="3.40.50.300">
    <property type="entry name" value="P-loop containing nucleotide triphosphate hydrolases"/>
    <property type="match status" value="1"/>
</dbReference>
<evidence type="ECO:0000256" key="5">
    <source>
        <dbReference type="ARBA" id="ARBA00022917"/>
    </source>
</evidence>
<evidence type="ECO:0000259" key="9">
    <source>
        <dbReference type="PROSITE" id="PS51722"/>
    </source>
</evidence>
<dbReference type="InterPro" id="IPR009000">
    <property type="entry name" value="Transl_B-barrel_sf"/>
</dbReference>